<dbReference type="EMBL" id="CAMXCT010000830">
    <property type="protein sequence ID" value="CAI3983709.1"/>
    <property type="molecule type" value="Genomic_DNA"/>
</dbReference>
<dbReference type="InterPro" id="IPR025733">
    <property type="entry name" value="PAPs_C"/>
</dbReference>
<reference evidence="8" key="2">
    <citation type="submission" date="2024-04" db="EMBL/GenBank/DDBJ databases">
        <authorList>
            <person name="Chen Y."/>
            <person name="Shah S."/>
            <person name="Dougan E. K."/>
            <person name="Thang M."/>
            <person name="Chan C."/>
        </authorList>
    </citation>
    <scope>NUCLEOTIDE SEQUENCE [LARGE SCALE GENOMIC DNA]</scope>
</reference>
<protein>
    <submittedName>
        <fullName evidence="9">Iron/zinc purple acid phosphatase-like protein</fullName>
    </submittedName>
</protein>
<evidence type="ECO:0000256" key="2">
    <source>
        <dbReference type="ARBA" id="ARBA00023180"/>
    </source>
</evidence>
<dbReference type="InterPro" id="IPR002885">
    <property type="entry name" value="PPR_rpt"/>
</dbReference>
<dbReference type="SUPFAM" id="SSF56300">
    <property type="entry name" value="Metallo-dependent phosphatases"/>
    <property type="match status" value="1"/>
</dbReference>
<sequence>MAADAAVASVKRITAVIGGLSRSLRWRDALRLAEVQCRRQRHDTALHNAAIQAAAHGNLWPKALDIFEKMENRDSITFNSLVTALSNGSRLDRAICFVQEAHEAGFSSELPWSALVAACGTALQWQRALFLGIEQSDWLALAPTLVACTRASRWEMSLALWASRPSGHSLQMYGAAIHAAKVGHQWPLALSMHDEMLKQSILANTIINNSVMSALSKEGLWQEALMILQEMQDAECPDNGPDVITYNSAIAACERAWQWTAALQLFVQMRKERLKISSISCNSLLSALEKGRCWIQALHLLARMSRWRLHNQVSYNAVASACEKSWQWRRALLFHGGHGGHGDAIAWNVSINACEKGLAWQLALYLLSSSRQKSLVDVPTFTTALTAAEKASQWQHAMLIFQAMRSSGEGIDAPSLSACIRAAERSLSWPLALHVLRASDKMCEVVLGSAAAALSTCGQWELALSVLQEMRNREFSISNVSCCAAMNGCYHARQWQMATALLTPRASVIGVMAAADACELSADLKETLVSRRLLEKQLFWTLRDRWPFQKDLQVPASWRMCSVMVIATAELFQDGPPCVLALCRVHKPLLARLRKIRGSQPDSGEVVEDPLLRLTDSLGRFYSRTGLTELNLASKLPVLVPKPCAMEHVWKAAMNRAEKFRLLYALLLLLSPLVPSQDSAGHVKVTLAGQCDVAFTWSTPHHESDLEVHYAPVGHPEKSRVVKSQQQKTWQNRSWLRATATLEDARSYDIRVAGLTLGPLHLPPCQLSQGNTTSEPSEGRTADAGSSRIAIVGELDLNASVLSRMKSDFDAVLHLGDLANSLVQAEPQSALDFLEMLQPVASRMPYMVLPGDQEELEIYQLLFAGNPWYSFTAGHVKFIVLWTDAIVDLGTATPKWQLHQAAAARQLRWLEKQLQLANTFEAKSQQPWVVVVGHRPIYCSVLRPTCSSEAARLRSVLEPLLVKYKVDLYLSSQVHVYERTFRVLNGSVCTMDGTAECGPVHILNGDAGDPPLQYADLPARFTAQRHPSQPGYGELMVNATTLQYRQLNALSGMTTDQLLLTKTVVELPAEEENFLEAVGWLAFATALATGTCGFVKWVHADGLKRRNEALRHLRTEIAVLSGLPIKASHEAEFLVGDAHGSHGLH</sequence>
<keyword evidence="10" id="KW-1185">Reference proteome</keyword>
<evidence type="ECO:0000313" key="8">
    <source>
        <dbReference type="EMBL" id="CAL1137084.1"/>
    </source>
</evidence>
<dbReference type="Proteomes" id="UP001152797">
    <property type="component" value="Unassembled WGS sequence"/>
</dbReference>
<reference evidence="7" key="1">
    <citation type="submission" date="2022-10" db="EMBL/GenBank/DDBJ databases">
        <authorList>
            <person name="Chen Y."/>
            <person name="Dougan E. K."/>
            <person name="Chan C."/>
            <person name="Rhodes N."/>
            <person name="Thang M."/>
        </authorList>
    </citation>
    <scope>NUCLEOTIDE SEQUENCE</scope>
</reference>
<feature type="repeat" description="PPR" evidence="3">
    <location>
        <begin position="242"/>
        <end position="276"/>
    </location>
</feature>
<dbReference type="EMBL" id="CAMXCT020000830">
    <property type="protein sequence ID" value="CAL1137084.1"/>
    <property type="molecule type" value="Genomic_DNA"/>
</dbReference>
<dbReference type="GO" id="GO:0016787">
    <property type="term" value="F:hydrolase activity"/>
    <property type="evidence" value="ECO:0007669"/>
    <property type="project" value="InterPro"/>
</dbReference>
<evidence type="ECO:0000313" key="10">
    <source>
        <dbReference type="Proteomes" id="UP001152797"/>
    </source>
</evidence>
<evidence type="ECO:0000259" key="5">
    <source>
        <dbReference type="Pfam" id="PF00149"/>
    </source>
</evidence>
<dbReference type="PANTHER" id="PTHR47447">
    <property type="entry name" value="OS03G0856100 PROTEIN"/>
    <property type="match status" value="1"/>
</dbReference>
<dbReference type="NCBIfam" id="TIGR00756">
    <property type="entry name" value="PPR"/>
    <property type="match status" value="1"/>
</dbReference>
<evidence type="ECO:0000256" key="3">
    <source>
        <dbReference type="PROSITE-ProRule" id="PRU00708"/>
    </source>
</evidence>
<dbReference type="CDD" id="cd00839">
    <property type="entry name" value="MPP_PAPs"/>
    <property type="match status" value="1"/>
</dbReference>
<feature type="domain" description="Purple acid phosphatase C-terminal" evidence="6">
    <location>
        <begin position="998"/>
        <end position="1052"/>
    </location>
</feature>
<evidence type="ECO:0000256" key="1">
    <source>
        <dbReference type="ARBA" id="ARBA00022737"/>
    </source>
</evidence>
<proteinExistence type="predicted"/>
<dbReference type="OrthoDB" id="45007at2759"/>
<dbReference type="InterPro" id="IPR011990">
    <property type="entry name" value="TPR-like_helical_dom_sf"/>
</dbReference>
<dbReference type="AlphaFoldDB" id="A0A9P1C244"/>
<organism evidence="7">
    <name type="scientific">Cladocopium goreaui</name>
    <dbReference type="NCBI Taxonomy" id="2562237"/>
    <lineage>
        <taxon>Eukaryota</taxon>
        <taxon>Sar</taxon>
        <taxon>Alveolata</taxon>
        <taxon>Dinophyceae</taxon>
        <taxon>Suessiales</taxon>
        <taxon>Symbiodiniaceae</taxon>
        <taxon>Cladocopium</taxon>
    </lineage>
</organism>
<keyword evidence="2" id="KW-0325">Glycoprotein</keyword>
<dbReference type="Pfam" id="PF01535">
    <property type="entry name" value="PPR"/>
    <property type="match status" value="2"/>
</dbReference>
<dbReference type="EMBL" id="CAMXCT030000830">
    <property type="protein sequence ID" value="CAL4771021.1"/>
    <property type="molecule type" value="Genomic_DNA"/>
</dbReference>
<dbReference type="Gene3D" id="3.60.21.10">
    <property type="match status" value="1"/>
</dbReference>
<feature type="region of interest" description="Disordered" evidence="4">
    <location>
        <begin position="765"/>
        <end position="784"/>
    </location>
</feature>
<dbReference type="InterPro" id="IPR004843">
    <property type="entry name" value="Calcineurin-like_PHP"/>
</dbReference>
<dbReference type="Pfam" id="PF14008">
    <property type="entry name" value="Metallophos_C"/>
    <property type="match status" value="1"/>
</dbReference>
<gene>
    <name evidence="7" type="ORF">C1SCF055_LOCUS11299</name>
</gene>
<feature type="compositionally biased region" description="Polar residues" evidence="4">
    <location>
        <begin position="766"/>
        <end position="776"/>
    </location>
</feature>
<evidence type="ECO:0000313" key="9">
    <source>
        <dbReference type="EMBL" id="CAL4771021.1"/>
    </source>
</evidence>
<feature type="repeat" description="PPR" evidence="3">
    <location>
        <begin position="74"/>
        <end position="108"/>
    </location>
</feature>
<feature type="domain" description="Calcineurin-like phosphoesterase" evidence="5">
    <location>
        <begin position="806"/>
        <end position="977"/>
    </location>
</feature>
<evidence type="ECO:0000256" key="4">
    <source>
        <dbReference type="SAM" id="MobiDB-lite"/>
    </source>
</evidence>
<dbReference type="Pfam" id="PF00149">
    <property type="entry name" value="Metallophos"/>
    <property type="match status" value="1"/>
</dbReference>
<keyword evidence="1" id="KW-0677">Repeat</keyword>
<comment type="caution">
    <text evidence="7">The sequence shown here is derived from an EMBL/GenBank/DDBJ whole genome shotgun (WGS) entry which is preliminary data.</text>
</comment>
<evidence type="ECO:0000313" key="7">
    <source>
        <dbReference type="EMBL" id="CAI3983709.1"/>
    </source>
</evidence>
<dbReference type="Gene3D" id="1.25.40.10">
    <property type="entry name" value="Tetratricopeptide repeat domain"/>
    <property type="match status" value="4"/>
</dbReference>
<evidence type="ECO:0000259" key="6">
    <source>
        <dbReference type="Pfam" id="PF14008"/>
    </source>
</evidence>
<dbReference type="InterPro" id="IPR041792">
    <property type="entry name" value="MPP_PAP"/>
</dbReference>
<dbReference type="PROSITE" id="PS51375">
    <property type="entry name" value="PPR"/>
    <property type="match status" value="3"/>
</dbReference>
<accession>A0A9P1C244</accession>
<dbReference type="InterPro" id="IPR029052">
    <property type="entry name" value="Metallo-depent_PP-like"/>
</dbReference>
<name>A0A9P1C244_9DINO</name>
<dbReference type="Pfam" id="PF13041">
    <property type="entry name" value="PPR_2"/>
    <property type="match status" value="1"/>
</dbReference>
<feature type="repeat" description="PPR" evidence="3">
    <location>
        <begin position="204"/>
        <end position="238"/>
    </location>
</feature>
<dbReference type="PANTHER" id="PTHR47447:SF17">
    <property type="entry name" value="OS12G0638900 PROTEIN"/>
    <property type="match status" value="1"/>
</dbReference>